<feature type="region of interest" description="Disordered" evidence="1">
    <location>
        <begin position="162"/>
        <end position="186"/>
    </location>
</feature>
<feature type="compositionally biased region" description="Basic and acidic residues" evidence="1">
    <location>
        <begin position="168"/>
        <end position="184"/>
    </location>
</feature>
<reference evidence="2" key="2">
    <citation type="journal article" date="2020" name="Biotechnol. Bioeng.">
        <title>Chromosome-scale scaffolds for the Chinese hamster reference genome assembly to facilitate the study of the CHO epigenome.</title>
        <authorList>
            <person name="Hilliard W."/>
            <person name="MacDonald M."/>
            <person name="Lee K.H."/>
        </authorList>
    </citation>
    <scope>NUCLEOTIDE SEQUENCE [LARGE SCALE GENOMIC DNA]</scope>
    <source>
        <strain evidence="2">17A/GY</strain>
    </source>
</reference>
<reference evidence="2" key="1">
    <citation type="journal article" date="2018" name="Biotechnol. Bioeng.">
        <title>A reference genome of the Chinese hamster based on a hybrid assembly strategy.</title>
        <authorList>
            <person name="Rupp O."/>
            <person name="MacDonald M.L."/>
            <person name="Li S."/>
            <person name="Dhiman H."/>
            <person name="Polson S."/>
            <person name="Griep S."/>
            <person name="Heffner K."/>
            <person name="Hernandez I."/>
            <person name="Brinkrolf K."/>
            <person name="Jadhav V."/>
            <person name="Samoudi M."/>
            <person name="Hao H."/>
            <person name="Kingham B."/>
            <person name="Goesmann A."/>
            <person name="Betenbaugh M.J."/>
            <person name="Lewis N.E."/>
            <person name="Borth N."/>
            <person name="Lee K.H."/>
        </authorList>
    </citation>
    <scope>NUCLEOTIDE SEQUENCE [LARGE SCALE GENOMIC DNA]</scope>
    <source>
        <strain evidence="2">17A/GY</strain>
    </source>
</reference>
<dbReference type="CTD" id="5322"/>
<evidence type="ECO:0000313" key="3">
    <source>
        <dbReference type="RefSeq" id="XP_035295368.1"/>
    </source>
</evidence>
<protein>
    <submittedName>
        <fullName evidence="3">Phospholipase A2 group V isoform X2</fullName>
    </submittedName>
</protein>
<proteinExistence type="predicted"/>
<reference evidence="3" key="3">
    <citation type="submission" date="2025-08" db="UniProtKB">
        <authorList>
            <consortium name="RefSeq"/>
        </authorList>
    </citation>
    <scope>IDENTIFICATION</scope>
    <source>
        <strain evidence="3">17A/GY</strain>
        <tissue evidence="3">Liver</tissue>
    </source>
</reference>
<dbReference type="RefSeq" id="XP_035295368.1">
    <property type="nucleotide sequence ID" value="XM_035439477.1"/>
</dbReference>
<gene>
    <name evidence="3" type="primary">Pla2g5</name>
</gene>
<sequence>MLWPLQWLQQHRFLLHRPGSHPNCRICVQTPGQDNTEVFRQSRHFAASQEPLQQEAPKRTVVCGDIQHASVTRNPGRRPAGGGLQADFSARGPWMNCPGEHKPYSKSRVIVEVRGLGAGVARWSRWTWEVASCSVPTGGIQAPETVGAEGEKEDRVVSNPAPMAAPELRPKKTEQNRSRCRGLETTRNQRLSSHKGLLWQRKCAWEGIQGSIPGGEEPWTQVSSSQTLLDLSLLKATQP</sequence>
<evidence type="ECO:0000313" key="2">
    <source>
        <dbReference type="Proteomes" id="UP001108280"/>
    </source>
</evidence>
<dbReference type="Proteomes" id="UP001108280">
    <property type="component" value="Chromosome 2"/>
</dbReference>
<keyword evidence="2" id="KW-1185">Reference proteome</keyword>
<organism evidence="2 3">
    <name type="scientific">Cricetulus griseus</name>
    <name type="common">Chinese hamster</name>
    <name type="synonym">Cricetulus barabensis griseus</name>
    <dbReference type="NCBI Taxonomy" id="10029"/>
    <lineage>
        <taxon>Eukaryota</taxon>
        <taxon>Metazoa</taxon>
        <taxon>Chordata</taxon>
        <taxon>Craniata</taxon>
        <taxon>Vertebrata</taxon>
        <taxon>Euteleostomi</taxon>
        <taxon>Mammalia</taxon>
        <taxon>Eutheria</taxon>
        <taxon>Euarchontoglires</taxon>
        <taxon>Glires</taxon>
        <taxon>Rodentia</taxon>
        <taxon>Myomorpha</taxon>
        <taxon>Muroidea</taxon>
        <taxon>Cricetidae</taxon>
        <taxon>Cricetinae</taxon>
        <taxon>Cricetulus</taxon>
    </lineage>
</organism>
<dbReference type="AlphaFoldDB" id="A0A9J7GN25"/>
<name>A0A9J7GN25_CRIGR</name>
<accession>A0A9J7GN25</accession>
<dbReference type="GeneID" id="100754426"/>
<evidence type="ECO:0000256" key="1">
    <source>
        <dbReference type="SAM" id="MobiDB-lite"/>
    </source>
</evidence>